<protein>
    <submittedName>
        <fullName evidence="1">Uncharacterized protein</fullName>
    </submittedName>
</protein>
<accession>A0A2N9XC85</accession>
<proteinExistence type="predicted"/>
<dbReference type="EMBL" id="MEIP01000027">
    <property type="protein sequence ID" value="PIT44258.1"/>
    <property type="molecule type" value="Genomic_DNA"/>
</dbReference>
<organism evidence="1 2">
    <name type="scientific">Snodgrassella alvi</name>
    <dbReference type="NCBI Taxonomy" id="1196083"/>
    <lineage>
        <taxon>Bacteria</taxon>
        <taxon>Pseudomonadati</taxon>
        <taxon>Pseudomonadota</taxon>
        <taxon>Betaproteobacteria</taxon>
        <taxon>Neisseriales</taxon>
        <taxon>Neisseriaceae</taxon>
        <taxon>Snodgrassella</taxon>
    </lineage>
</organism>
<evidence type="ECO:0000313" key="2">
    <source>
        <dbReference type="Proteomes" id="UP000229970"/>
    </source>
</evidence>
<gene>
    <name evidence="1" type="ORF">BHC46_10760</name>
</gene>
<reference evidence="1 2" key="1">
    <citation type="journal article" date="2017" name="MBio">
        <title>Type VI secretion-mediated competition in the bee gut microbiome.</title>
        <authorList>
            <person name="Steele M.I."/>
            <person name="Kwong W.K."/>
            <person name="Powell J.E."/>
            <person name="Whiteley M."/>
            <person name="Moran N.A."/>
        </authorList>
    </citation>
    <scope>NUCLEOTIDE SEQUENCE [LARGE SCALE GENOMIC DNA]</scope>
    <source>
        <strain evidence="1 2">Ruf1-X</strain>
    </source>
</reference>
<dbReference type="AlphaFoldDB" id="A0A2N9XC85"/>
<dbReference type="Proteomes" id="UP000229970">
    <property type="component" value="Unassembled WGS sequence"/>
</dbReference>
<name>A0A2N9XC85_9NEIS</name>
<evidence type="ECO:0000313" key="1">
    <source>
        <dbReference type="EMBL" id="PIT44258.1"/>
    </source>
</evidence>
<comment type="caution">
    <text evidence="1">The sequence shown here is derived from an EMBL/GenBank/DDBJ whole genome shotgun (WGS) entry which is preliminary data.</text>
</comment>
<sequence>MMEVMLMTKAKYGYRLVRKTDFPIKDDHVGKNLREYLRHEFTYFSEEAFSPGNYLEIYKLSYVDGFPNSIGAVDFLWELPKAYYLYDKTSTSCGYFDDLTRSEVIAEIDNALNRITRKYLGNQFYANNRDLLGSVIFTTADRDSYIKNKRLSRNTMRQIAAIKRTIRDYE</sequence>